<keyword evidence="2" id="KW-1185">Reference proteome</keyword>
<sequence length="228" mass="26066">MRDRVDFLTESGLHSFSYLIYRAKGIIPFGYLILTIFSCQNPPKTQEENVGEELEIIERPIREPYQGFEWEKVSGAGIEFWAQKSDGIQIGISETLPGAFVERIENGKPVAVSLVIQVFELKNGEIEDVFEFISDSKYWNEEEQCAFEKIESTRKGVDRYVLRPTGNALKEYEERAPSEPITHTCGNWGMGNSGIRYFEIHQSNPEKALFIEIGQEAPLFDEESIIVK</sequence>
<name>A0ABW5BAU7_9BACT</name>
<accession>A0ABW5BAU7</accession>
<evidence type="ECO:0000313" key="1">
    <source>
        <dbReference type="EMBL" id="MFD2203048.1"/>
    </source>
</evidence>
<protein>
    <recommendedName>
        <fullName evidence="3">DUF1349 domain-containing protein</fullName>
    </recommendedName>
</protein>
<comment type="caution">
    <text evidence="1">The sequence shown here is derived from an EMBL/GenBank/DDBJ whole genome shotgun (WGS) entry which is preliminary data.</text>
</comment>
<dbReference type="Proteomes" id="UP001597414">
    <property type="component" value="Unassembled WGS sequence"/>
</dbReference>
<dbReference type="RefSeq" id="WP_380804857.1">
    <property type="nucleotide sequence ID" value="NZ_JBHUIV010000020.1"/>
</dbReference>
<evidence type="ECO:0000313" key="2">
    <source>
        <dbReference type="Proteomes" id="UP001597414"/>
    </source>
</evidence>
<reference evidence="2" key="1">
    <citation type="journal article" date="2019" name="Int. J. Syst. Evol. Microbiol.">
        <title>The Global Catalogue of Microorganisms (GCM) 10K type strain sequencing project: providing services to taxonomists for standard genome sequencing and annotation.</title>
        <authorList>
            <consortium name="The Broad Institute Genomics Platform"/>
            <consortium name="The Broad Institute Genome Sequencing Center for Infectious Disease"/>
            <person name="Wu L."/>
            <person name="Ma J."/>
        </authorList>
    </citation>
    <scope>NUCLEOTIDE SEQUENCE [LARGE SCALE GENOMIC DNA]</scope>
    <source>
        <strain evidence="2">KCTC 19812</strain>
    </source>
</reference>
<organism evidence="1 2">
    <name type="scientific">Shivajiella indica</name>
    <dbReference type="NCBI Taxonomy" id="872115"/>
    <lineage>
        <taxon>Bacteria</taxon>
        <taxon>Pseudomonadati</taxon>
        <taxon>Bacteroidota</taxon>
        <taxon>Cytophagia</taxon>
        <taxon>Cytophagales</taxon>
        <taxon>Cyclobacteriaceae</taxon>
        <taxon>Shivajiella</taxon>
    </lineage>
</organism>
<proteinExistence type="predicted"/>
<evidence type="ECO:0008006" key="3">
    <source>
        <dbReference type="Google" id="ProtNLM"/>
    </source>
</evidence>
<gene>
    <name evidence="1" type="ORF">ACFSKV_15840</name>
</gene>
<dbReference type="EMBL" id="JBHUIV010000020">
    <property type="protein sequence ID" value="MFD2203048.1"/>
    <property type="molecule type" value="Genomic_DNA"/>
</dbReference>